<feature type="transmembrane region" description="Helical" evidence="2">
    <location>
        <begin position="65"/>
        <end position="87"/>
    </location>
</feature>
<dbReference type="EMBL" id="AMQN01005549">
    <property type="status" value="NOT_ANNOTATED_CDS"/>
    <property type="molecule type" value="Genomic_DNA"/>
</dbReference>
<dbReference type="Pfam" id="PF02194">
    <property type="entry name" value="PXA"/>
    <property type="match status" value="1"/>
</dbReference>
<evidence type="ECO:0000313" key="5">
    <source>
        <dbReference type="EMBL" id="ELU11967.1"/>
    </source>
</evidence>
<reference evidence="5 7" key="2">
    <citation type="journal article" date="2013" name="Nature">
        <title>Insights into bilaterian evolution from three spiralian genomes.</title>
        <authorList>
            <person name="Simakov O."/>
            <person name="Marletaz F."/>
            <person name="Cho S.J."/>
            <person name="Edsinger-Gonzales E."/>
            <person name="Havlak P."/>
            <person name="Hellsten U."/>
            <person name="Kuo D.H."/>
            <person name="Larsson T."/>
            <person name="Lv J."/>
            <person name="Arendt D."/>
            <person name="Savage R."/>
            <person name="Osoegawa K."/>
            <person name="de Jong P."/>
            <person name="Grimwood J."/>
            <person name="Chapman J.A."/>
            <person name="Shapiro H."/>
            <person name="Aerts A."/>
            <person name="Otillar R.P."/>
            <person name="Terry A.Y."/>
            <person name="Boore J.L."/>
            <person name="Grigoriev I.V."/>
            <person name="Lindberg D.R."/>
            <person name="Seaver E.C."/>
            <person name="Weisblat D.A."/>
            <person name="Putnam N.H."/>
            <person name="Rokhsar D.S."/>
        </authorList>
    </citation>
    <scope>NUCLEOTIDE SEQUENCE</scope>
    <source>
        <strain evidence="5 7">I ESC-2004</strain>
    </source>
</reference>
<keyword evidence="2" id="KW-1133">Transmembrane helix</keyword>
<feature type="domain" description="PXA" evidence="4">
    <location>
        <begin position="102"/>
        <end position="288"/>
    </location>
</feature>
<evidence type="ECO:0000259" key="4">
    <source>
        <dbReference type="PROSITE" id="PS51207"/>
    </source>
</evidence>
<evidence type="ECO:0000313" key="7">
    <source>
        <dbReference type="Proteomes" id="UP000014760"/>
    </source>
</evidence>
<dbReference type="InterPro" id="IPR003114">
    <property type="entry name" value="Phox_assoc"/>
</dbReference>
<feature type="region of interest" description="Disordered" evidence="1">
    <location>
        <begin position="724"/>
        <end position="744"/>
    </location>
</feature>
<evidence type="ECO:0000259" key="3">
    <source>
        <dbReference type="PROSITE" id="PS50195"/>
    </source>
</evidence>
<dbReference type="GO" id="GO:0035091">
    <property type="term" value="F:phosphatidylinositol binding"/>
    <property type="evidence" value="ECO:0007669"/>
    <property type="project" value="InterPro"/>
</dbReference>
<feature type="domain" description="PX" evidence="3">
    <location>
        <begin position="481"/>
        <end position="625"/>
    </location>
</feature>
<feature type="transmembrane region" description="Helical" evidence="2">
    <location>
        <begin position="20"/>
        <end position="44"/>
    </location>
</feature>
<proteinExistence type="predicted"/>
<evidence type="ECO:0008006" key="8">
    <source>
        <dbReference type="Google" id="ProtNLM"/>
    </source>
</evidence>
<evidence type="ECO:0000313" key="6">
    <source>
        <dbReference type="EnsemblMetazoa" id="CapteP216775"/>
    </source>
</evidence>
<reference evidence="7" key="1">
    <citation type="submission" date="2012-12" db="EMBL/GenBank/DDBJ databases">
        <authorList>
            <person name="Hellsten U."/>
            <person name="Grimwood J."/>
            <person name="Chapman J.A."/>
            <person name="Shapiro H."/>
            <person name="Aerts A."/>
            <person name="Otillar R.P."/>
            <person name="Terry A.Y."/>
            <person name="Boore J.L."/>
            <person name="Simakov O."/>
            <person name="Marletaz F."/>
            <person name="Cho S.-J."/>
            <person name="Edsinger-Gonzales E."/>
            <person name="Havlak P."/>
            <person name="Kuo D.-H."/>
            <person name="Larsson T."/>
            <person name="Lv J."/>
            <person name="Arendt D."/>
            <person name="Savage R."/>
            <person name="Osoegawa K."/>
            <person name="de Jong P."/>
            <person name="Lindberg D.R."/>
            <person name="Seaver E.C."/>
            <person name="Weisblat D.A."/>
            <person name="Putnam N.H."/>
            <person name="Grigoriev I.V."/>
            <person name="Rokhsar D.S."/>
        </authorList>
    </citation>
    <scope>NUCLEOTIDE SEQUENCE</scope>
    <source>
        <strain evidence="7">I ESC-2004</strain>
    </source>
</reference>
<dbReference type="AlphaFoldDB" id="R7V0C2"/>
<dbReference type="InterPro" id="IPR036871">
    <property type="entry name" value="PX_dom_sf"/>
</dbReference>
<dbReference type="STRING" id="283909.R7V0C2"/>
<dbReference type="SMART" id="SM00313">
    <property type="entry name" value="PXA"/>
    <property type="match status" value="1"/>
</dbReference>
<dbReference type="PROSITE" id="PS51207">
    <property type="entry name" value="PXA"/>
    <property type="match status" value="1"/>
</dbReference>
<keyword evidence="2" id="KW-0812">Transmembrane</keyword>
<accession>R7V0C2</accession>
<organism evidence="5">
    <name type="scientific">Capitella teleta</name>
    <name type="common">Polychaete worm</name>
    <dbReference type="NCBI Taxonomy" id="283909"/>
    <lineage>
        <taxon>Eukaryota</taxon>
        <taxon>Metazoa</taxon>
        <taxon>Spiralia</taxon>
        <taxon>Lophotrochozoa</taxon>
        <taxon>Annelida</taxon>
        <taxon>Polychaeta</taxon>
        <taxon>Sedentaria</taxon>
        <taxon>Scolecida</taxon>
        <taxon>Capitellidae</taxon>
        <taxon>Capitella</taxon>
    </lineage>
</organism>
<evidence type="ECO:0000256" key="1">
    <source>
        <dbReference type="SAM" id="MobiDB-lite"/>
    </source>
</evidence>
<keyword evidence="7" id="KW-1185">Reference proteome</keyword>
<dbReference type="HOGENOM" id="CLU_340171_0_0_1"/>
<keyword evidence="2" id="KW-0472">Membrane</keyword>
<gene>
    <name evidence="5" type="ORF">CAPTEDRAFT_216775</name>
</gene>
<dbReference type="EMBL" id="KB296270">
    <property type="protein sequence ID" value="ELU11967.1"/>
    <property type="molecule type" value="Genomic_DNA"/>
</dbReference>
<dbReference type="EnsemblMetazoa" id="CapteT216775">
    <property type="protein sequence ID" value="CapteP216775"/>
    <property type="gene ID" value="CapteG216775"/>
</dbReference>
<protein>
    <recommendedName>
        <fullName evidence="8">PX domain-containing protein</fullName>
    </recommendedName>
</protein>
<dbReference type="Pfam" id="PF00787">
    <property type="entry name" value="PX"/>
    <property type="match status" value="1"/>
</dbReference>
<evidence type="ECO:0000256" key="2">
    <source>
        <dbReference type="SAM" id="Phobius"/>
    </source>
</evidence>
<dbReference type="OrthoDB" id="5582218at2759"/>
<reference evidence="6" key="3">
    <citation type="submission" date="2015-06" db="UniProtKB">
        <authorList>
            <consortium name="EnsemblMetazoa"/>
        </authorList>
    </citation>
    <scope>IDENTIFICATION</scope>
</reference>
<name>R7V0C2_CAPTE</name>
<dbReference type="OMA" id="FILLENC"/>
<dbReference type="PROSITE" id="PS50195">
    <property type="entry name" value="PX"/>
    <property type="match status" value="1"/>
</dbReference>
<dbReference type="Proteomes" id="UP000014760">
    <property type="component" value="Unassembled WGS sequence"/>
</dbReference>
<dbReference type="SUPFAM" id="SSF64268">
    <property type="entry name" value="PX domain"/>
    <property type="match status" value="1"/>
</dbReference>
<sequence>MLSLSHFPSFSLVQQLSIWILIFIPFSYILGDIYVYLAFIVCYLSTKQVVGLAFRHGVCLNSTPLLWMAKAAILTSSFVKRLINYFIRHPHETPAKTTGLFSPRLELKAICLLALRDFIQKWYSWVSDHDQFTDDVRIIVGIVADSLLERLAAIDIYKVVEDVVRLYLCHLKDYQKAWQFFHQQPSYRRRMGDSKTEYLRIKDVSHAFRKLDYLHPALRAVEIEELYLCRIVDEVLKIVIASDLLRCKAARNVMAEFISKNSLFIFADVFQDPHFIHETIILVLSDSVQSYSYHGDDEKGYLDMVASLLKPIPDTPSFVISCEEADEETTGVNQITDQVMEEDETDLSGPSMPQAPSHLRCAMFELPGEDGSTQSIPDMSQRLQPDGSSFPGSTHLICNCDDNSVYGESRTHIRSRSLSNGEIPFSKDHLRLCESRLTSSLSAIARPVVRNRCDSSEVDAASEAMSHLEGGINVSPDSLFEEISIPCTEQSKDQGALHLYTLYSIEVWYLYNTLGCCLHHLLQALAWYQTPSESWVLQPLKVMRRYREFVTLHDRLEEHPKYGHHMKDIKGPRRWHALPFRSLNDSMIERRRIFLDGYLKALIKKEEIGKSLALRDFLAYEGDANIAFVKKANEVPRIDKILIRTVSGVFKHLSQGLEPPANSTIEGLPGPSESRLSSVASHALLTDCDSLKAATTCPEGKAEPDFEKAIRRCAVEYGVVPEEEEDSFSDEVSRKGSINSSDEYKDSIDESAVDMRGVERLDGDGCESVKDFVPNLIGSGQFKGAIEDVFESLSHPLINRHLFYCILDYIMSTVFPEVDTSWLHRELISPQDKHR</sequence>
<dbReference type="PANTHER" id="PTHR22775:SF3">
    <property type="entry name" value="SORTING NEXIN-13"/>
    <property type="match status" value="1"/>
</dbReference>
<dbReference type="PANTHER" id="PTHR22775">
    <property type="entry name" value="SORTING NEXIN"/>
    <property type="match status" value="1"/>
</dbReference>
<dbReference type="Gene3D" id="3.30.1520.10">
    <property type="entry name" value="Phox-like domain"/>
    <property type="match status" value="1"/>
</dbReference>
<dbReference type="InterPro" id="IPR001683">
    <property type="entry name" value="PX_dom"/>
</dbReference>